<protein>
    <recommendedName>
        <fullName evidence="2">Nucleoid-associated protein F4Y08_05585</fullName>
    </recommendedName>
</protein>
<dbReference type="InterPro" id="IPR036894">
    <property type="entry name" value="YbaB-like_sf"/>
</dbReference>
<dbReference type="PANTHER" id="PTHR33449">
    <property type="entry name" value="NUCLEOID-ASSOCIATED PROTEIN YBAB"/>
    <property type="match status" value="1"/>
</dbReference>
<evidence type="ECO:0000256" key="3">
    <source>
        <dbReference type="SAM" id="MobiDB-lite"/>
    </source>
</evidence>
<feature type="region of interest" description="Disordered" evidence="3">
    <location>
        <begin position="1"/>
        <end position="31"/>
    </location>
</feature>
<accession>A0A6B1DR14</accession>
<dbReference type="GO" id="GO:0043590">
    <property type="term" value="C:bacterial nucleoid"/>
    <property type="evidence" value="ECO:0007669"/>
    <property type="project" value="UniProtKB-UniRule"/>
</dbReference>
<comment type="subcellular location">
    <subcellularLocation>
        <location evidence="2">Cytoplasm</location>
        <location evidence="2">Nucleoid</location>
    </subcellularLocation>
</comment>
<evidence type="ECO:0000256" key="1">
    <source>
        <dbReference type="ARBA" id="ARBA00023125"/>
    </source>
</evidence>
<feature type="compositionally biased region" description="Basic residues" evidence="3">
    <location>
        <begin position="1"/>
        <end position="12"/>
    </location>
</feature>
<dbReference type="SUPFAM" id="SSF82607">
    <property type="entry name" value="YbaB-like"/>
    <property type="match status" value="1"/>
</dbReference>
<comment type="subunit">
    <text evidence="2">Homodimer.</text>
</comment>
<dbReference type="PANTHER" id="PTHR33449:SF1">
    <property type="entry name" value="NUCLEOID-ASSOCIATED PROTEIN YBAB"/>
    <property type="match status" value="1"/>
</dbReference>
<dbReference type="Gene3D" id="3.30.1310.10">
    <property type="entry name" value="Nucleoid-associated protein YbaB-like domain"/>
    <property type="match status" value="1"/>
</dbReference>
<gene>
    <name evidence="4" type="ORF">F4Y08_05585</name>
</gene>
<keyword evidence="1 2" id="KW-0238">DNA-binding</keyword>
<dbReference type="AlphaFoldDB" id="A0A6B1DR14"/>
<comment type="caution">
    <text evidence="4">The sequence shown here is derived from an EMBL/GenBank/DDBJ whole genome shotgun (WGS) entry which is preliminary data.</text>
</comment>
<reference evidence="4" key="1">
    <citation type="submission" date="2019-09" db="EMBL/GenBank/DDBJ databases">
        <title>Characterisation of the sponge microbiome using genome-centric metagenomics.</title>
        <authorList>
            <person name="Engelberts J.P."/>
            <person name="Robbins S.J."/>
            <person name="De Goeij J.M."/>
            <person name="Aranda M."/>
            <person name="Bell S.C."/>
            <person name="Webster N.S."/>
        </authorList>
    </citation>
    <scope>NUCLEOTIDE SEQUENCE</scope>
    <source>
        <strain evidence="4">SB0662_bin_9</strain>
    </source>
</reference>
<dbReference type="GO" id="GO:0005829">
    <property type="term" value="C:cytosol"/>
    <property type="evidence" value="ECO:0007669"/>
    <property type="project" value="TreeGrafter"/>
</dbReference>
<proteinExistence type="inferred from homology"/>
<dbReference type="GO" id="GO:0003677">
    <property type="term" value="F:DNA binding"/>
    <property type="evidence" value="ECO:0007669"/>
    <property type="project" value="UniProtKB-UniRule"/>
</dbReference>
<evidence type="ECO:0000256" key="2">
    <source>
        <dbReference type="HAMAP-Rule" id="MF_00274"/>
    </source>
</evidence>
<sequence length="129" mass="14139">MPRKTKRSRSQRRQGIPGGGMGGNFGGVSQQDLMRQMQQYQEEMAENDISDQEFTATSGGGMVTVVANGNFQLKSIEIKPEILDPDDPEFVQDLIMAAFNDLYNQLEAARSAMVDKMSKGLNLPPGLLG</sequence>
<organism evidence="4">
    <name type="scientific">Caldilineaceae bacterium SB0662_bin_9</name>
    <dbReference type="NCBI Taxonomy" id="2605258"/>
    <lineage>
        <taxon>Bacteria</taxon>
        <taxon>Bacillati</taxon>
        <taxon>Chloroflexota</taxon>
        <taxon>Caldilineae</taxon>
        <taxon>Caldilineales</taxon>
        <taxon>Caldilineaceae</taxon>
    </lineage>
</organism>
<keyword evidence="2" id="KW-0963">Cytoplasm</keyword>
<comment type="function">
    <text evidence="2">Binds to DNA and alters its conformation. May be involved in regulation of gene expression, nucleoid organization and DNA protection.</text>
</comment>
<name>A0A6B1DR14_9CHLR</name>
<dbReference type="InterPro" id="IPR004401">
    <property type="entry name" value="YbaB/EbfC"/>
</dbReference>
<evidence type="ECO:0000313" key="4">
    <source>
        <dbReference type="EMBL" id="MYD89798.1"/>
    </source>
</evidence>
<dbReference type="NCBIfam" id="TIGR00103">
    <property type="entry name" value="DNA_YbaB_EbfC"/>
    <property type="match status" value="1"/>
</dbReference>
<comment type="similarity">
    <text evidence="2">Belongs to the YbaB/EbfC family.</text>
</comment>
<feature type="compositionally biased region" description="Gly residues" evidence="3">
    <location>
        <begin position="16"/>
        <end position="26"/>
    </location>
</feature>
<dbReference type="EMBL" id="VXPY01000036">
    <property type="protein sequence ID" value="MYD89798.1"/>
    <property type="molecule type" value="Genomic_DNA"/>
</dbReference>
<dbReference type="Pfam" id="PF02575">
    <property type="entry name" value="YbaB_DNA_bd"/>
    <property type="match status" value="1"/>
</dbReference>
<dbReference type="HAMAP" id="MF_00274">
    <property type="entry name" value="DNA_YbaB_EbfC"/>
    <property type="match status" value="1"/>
</dbReference>